<dbReference type="InterPro" id="IPR002347">
    <property type="entry name" value="SDR_fam"/>
</dbReference>
<evidence type="ECO:0000256" key="1">
    <source>
        <dbReference type="ARBA" id="ARBA00006484"/>
    </source>
</evidence>
<comment type="caution">
    <text evidence="2">The sequence shown here is derived from an EMBL/GenBank/DDBJ whole genome shotgun (WGS) entry which is preliminary data.</text>
</comment>
<dbReference type="EMBL" id="JBHSBV010000003">
    <property type="protein sequence ID" value="MFC4201130.1"/>
    <property type="molecule type" value="Genomic_DNA"/>
</dbReference>
<dbReference type="Pfam" id="PF00106">
    <property type="entry name" value="adh_short"/>
    <property type="match status" value="1"/>
</dbReference>
<reference evidence="3" key="1">
    <citation type="journal article" date="2019" name="Int. J. Syst. Evol. Microbiol.">
        <title>The Global Catalogue of Microorganisms (GCM) 10K type strain sequencing project: providing services to taxonomists for standard genome sequencing and annotation.</title>
        <authorList>
            <consortium name="The Broad Institute Genomics Platform"/>
            <consortium name="The Broad Institute Genome Sequencing Center for Infectious Disease"/>
            <person name="Wu L."/>
            <person name="Ma J."/>
        </authorList>
    </citation>
    <scope>NUCLEOTIDE SEQUENCE [LARGE SCALE GENOMIC DNA]</scope>
    <source>
        <strain evidence="3">LMG 24813</strain>
    </source>
</reference>
<sequence length="259" mass="27344">MDLGLKGKWALVCGASKGLGYACAASLAQEGVNLVIAARTRQALNESRDRIAAVSGVEVIAVDADVTTDDGRQRVVQAAPRIDILVTNAGGPPVGDFRKFSQDDWMRALASNMLAPIELIRMTVDAMIDRGFGRIVNITSSAVKAPVDVLCLSNGSRSGLTGFAAGLARQVARHNVTLNNLLPGKFDTDRLRSNNAQRAHAAGIAPELEAQRMIQTIPAGRFGMPMEFGQACAFLCSAQAAYITGQNLLIDGGAYPGTF</sequence>
<comment type="similarity">
    <text evidence="1">Belongs to the short-chain dehydrogenases/reductases (SDR) family.</text>
</comment>
<dbReference type="InterPro" id="IPR050259">
    <property type="entry name" value="SDR"/>
</dbReference>
<organism evidence="2 3">
    <name type="scientific">Candidimonas humi</name>
    <dbReference type="NCBI Taxonomy" id="683355"/>
    <lineage>
        <taxon>Bacteria</taxon>
        <taxon>Pseudomonadati</taxon>
        <taxon>Pseudomonadota</taxon>
        <taxon>Betaproteobacteria</taxon>
        <taxon>Burkholderiales</taxon>
        <taxon>Alcaligenaceae</taxon>
        <taxon>Candidimonas</taxon>
    </lineage>
</organism>
<dbReference type="PANTHER" id="PTHR42879">
    <property type="entry name" value="3-OXOACYL-(ACYL-CARRIER-PROTEIN) REDUCTASE"/>
    <property type="match status" value="1"/>
</dbReference>
<name>A0ABV8NZ39_9BURK</name>
<dbReference type="RefSeq" id="WP_217963535.1">
    <property type="nucleotide sequence ID" value="NZ_JAHTBN010000002.1"/>
</dbReference>
<dbReference type="PANTHER" id="PTHR42879:SF6">
    <property type="entry name" value="NADPH-DEPENDENT REDUCTASE BACG"/>
    <property type="match status" value="1"/>
</dbReference>
<evidence type="ECO:0000313" key="3">
    <source>
        <dbReference type="Proteomes" id="UP001595848"/>
    </source>
</evidence>
<dbReference type="CDD" id="cd05344">
    <property type="entry name" value="BKR_like_SDR_like"/>
    <property type="match status" value="1"/>
</dbReference>
<protein>
    <submittedName>
        <fullName evidence="2">SDR family oxidoreductase</fullName>
    </submittedName>
</protein>
<accession>A0ABV8NZ39</accession>
<dbReference type="Proteomes" id="UP001595848">
    <property type="component" value="Unassembled WGS sequence"/>
</dbReference>
<keyword evidence="3" id="KW-1185">Reference proteome</keyword>
<gene>
    <name evidence="2" type="ORF">ACFOY1_09200</name>
</gene>
<evidence type="ECO:0000313" key="2">
    <source>
        <dbReference type="EMBL" id="MFC4201130.1"/>
    </source>
</evidence>
<proteinExistence type="inferred from homology"/>